<dbReference type="EC" id="3.2.1.52" evidence="5"/>
<dbReference type="InterPro" id="IPR017853">
    <property type="entry name" value="GH"/>
</dbReference>
<organism evidence="5 6">
    <name type="scientific">Mobiluncus curtisii</name>
    <dbReference type="NCBI Taxonomy" id="2051"/>
    <lineage>
        <taxon>Bacteria</taxon>
        <taxon>Bacillati</taxon>
        <taxon>Actinomycetota</taxon>
        <taxon>Actinomycetes</taxon>
        <taxon>Actinomycetales</taxon>
        <taxon>Actinomycetaceae</taxon>
        <taxon>Mobiluncus</taxon>
    </lineage>
</organism>
<dbReference type="Gene3D" id="3.20.20.80">
    <property type="entry name" value="Glycosidases"/>
    <property type="match status" value="1"/>
</dbReference>
<gene>
    <name evidence="5" type="primary">strH</name>
    <name evidence="5" type="ORF">NCTC11820_00468</name>
</gene>
<evidence type="ECO:0000256" key="3">
    <source>
        <dbReference type="PIRSR" id="PIRSR625705-1"/>
    </source>
</evidence>
<evidence type="ECO:0000256" key="1">
    <source>
        <dbReference type="ARBA" id="ARBA00006285"/>
    </source>
</evidence>
<dbReference type="PANTHER" id="PTHR43678:SF1">
    <property type="entry name" value="BETA-N-ACETYLHEXOSAMINIDASE"/>
    <property type="match status" value="1"/>
</dbReference>
<dbReference type="GO" id="GO:0004563">
    <property type="term" value="F:beta-N-acetylhexosaminidase activity"/>
    <property type="evidence" value="ECO:0007669"/>
    <property type="project" value="UniProtKB-EC"/>
</dbReference>
<keyword evidence="2 5" id="KW-0378">Hydrolase</keyword>
<dbReference type="EMBL" id="UASJ01000001">
    <property type="protein sequence ID" value="SQB64137.1"/>
    <property type="molecule type" value="Genomic_DNA"/>
</dbReference>
<keyword evidence="5" id="KW-0326">Glycosidase</keyword>
<feature type="active site" description="Proton donor" evidence="3">
    <location>
        <position position="146"/>
    </location>
</feature>
<accession>A0A2X2YKF6</accession>
<dbReference type="Pfam" id="PF00728">
    <property type="entry name" value="Glyco_hydro_20"/>
    <property type="match status" value="1"/>
</dbReference>
<dbReference type="InterPro" id="IPR052764">
    <property type="entry name" value="GH20_Enzymes"/>
</dbReference>
<dbReference type="GeneID" id="55564385"/>
<dbReference type="SUPFAM" id="SSF51445">
    <property type="entry name" value="(Trans)glycosidases"/>
    <property type="match status" value="1"/>
</dbReference>
<sequence length="505" mass="57366">MTFAFPERGVTLCASQVGISIEFIEALLERMHELELNTLIWELKLKSPRWERANTWHYYTSSQVSQILALAQRLGIEVIPEVNAPGHMGIWLENYPQYALRRPDGSVDPEGRLDITNPQAIEFYLRIVAEYLRIFPSRWWHMGADEYMIHDSFANYPYLAEYAHQTFGPDASEYDVFNSFVNQVNQFVKGQGRRLRTWNDGVHETSVVHLDTDILIEYWKDEGLRIADFRQRGHEVINNSEVLYWSRSHPPYRVDAPALWESNWDARTFIGNQYLSDPPRDGAGRQRGLRVSIWPDESYRQTEHEVWEAIQDSLMLVAELGKDGTKCNHDWRAVRMSYPPVPTIAGSTVSPGLYEIPGLDAVGKGPWRVQHTPDGYCTLADTACGKNLTLKDGQKHLGVVTQAGARPSLEPPADMSVSWPAGWDEAESRNTQKWIISAAIFTDNPNLSQTDEVFCIKPALTGQILTHTCEGVAQWPFDSLQGEGTFTLRKVTLSTVDKKPSSDII</sequence>
<evidence type="ECO:0000256" key="2">
    <source>
        <dbReference type="ARBA" id="ARBA00022801"/>
    </source>
</evidence>
<reference evidence="5 6" key="1">
    <citation type="submission" date="2018-06" db="EMBL/GenBank/DDBJ databases">
        <authorList>
            <consortium name="Pathogen Informatics"/>
            <person name="Doyle S."/>
        </authorList>
    </citation>
    <scope>NUCLEOTIDE SEQUENCE [LARGE SCALE GENOMIC DNA]</scope>
    <source>
        <strain evidence="5 6">NCTC11820</strain>
    </source>
</reference>
<dbReference type="RefSeq" id="WP_004009950.1">
    <property type="nucleotide sequence ID" value="NZ_CP068112.1"/>
</dbReference>
<protein>
    <submittedName>
        <fullName evidence="5">Beta-N-acetylhexosaminidase</fullName>
        <ecNumber evidence="5">3.2.1.52</ecNumber>
    </submittedName>
</protein>
<evidence type="ECO:0000313" key="5">
    <source>
        <dbReference type="EMBL" id="SQB64137.1"/>
    </source>
</evidence>
<dbReference type="GO" id="GO:0005975">
    <property type="term" value="P:carbohydrate metabolic process"/>
    <property type="evidence" value="ECO:0007669"/>
    <property type="project" value="InterPro"/>
</dbReference>
<dbReference type="InterPro" id="IPR015883">
    <property type="entry name" value="Glyco_hydro_20_cat"/>
</dbReference>
<dbReference type="Proteomes" id="UP000250245">
    <property type="component" value="Unassembled WGS sequence"/>
</dbReference>
<dbReference type="PANTHER" id="PTHR43678">
    <property type="entry name" value="PUTATIVE (AFU_ORTHOLOGUE AFUA_2G00640)-RELATED"/>
    <property type="match status" value="1"/>
</dbReference>
<evidence type="ECO:0000259" key="4">
    <source>
        <dbReference type="Pfam" id="PF00728"/>
    </source>
</evidence>
<name>A0A2X2YKF6_9ACTO</name>
<dbReference type="AlphaFoldDB" id="A0A2X2YKF6"/>
<dbReference type="CDD" id="cd23386">
    <property type="entry name" value="beta-trefoil_Ricin_LNBase"/>
    <property type="match status" value="1"/>
</dbReference>
<feature type="domain" description="Glycoside hydrolase family 20 catalytic" evidence="4">
    <location>
        <begin position="53"/>
        <end position="262"/>
    </location>
</feature>
<dbReference type="Gene3D" id="2.80.10.50">
    <property type="match status" value="1"/>
</dbReference>
<comment type="similarity">
    <text evidence="1">Belongs to the glycosyl hydrolase 20 family.</text>
</comment>
<evidence type="ECO:0000313" key="6">
    <source>
        <dbReference type="Proteomes" id="UP000250245"/>
    </source>
</evidence>
<dbReference type="PRINTS" id="PR00738">
    <property type="entry name" value="GLHYDRLASE20"/>
</dbReference>
<proteinExistence type="inferred from homology"/>
<dbReference type="OMA" id="WERANTW"/>
<dbReference type="InterPro" id="IPR025705">
    <property type="entry name" value="Beta_hexosaminidase_sua/sub"/>
</dbReference>